<dbReference type="GO" id="GO:0016020">
    <property type="term" value="C:membrane"/>
    <property type="evidence" value="ECO:0007669"/>
    <property type="project" value="UniProtKB-SubCell"/>
</dbReference>
<name>A0A4R7PGB3_9GAMM</name>
<feature type="domain" description="EamA" evidence="7">
    <location>
        <begin position="10"/>
        <end position="142"/>
    </location>
</feature>
<organism evidence="8 9">
    <name type="scientific">Panacagrimonas perspica</name>
    <dbReference type="NCBI Taxonomy" id="381431"/>
    <lineage>
        <taxon>Bacteria</taxon>
        <taxon>Pseudomonadati</taxon>
        <taxon>Pseudomonadota</taxon>
        <taxon>Gammaproteobacteria</taxon>
        <taxon>Nevskiales</taxon>
        <taxon>Nevskiaceae</taxon>
        <taxon>Panacagrimonas</taxon>
    </lineage>
</organism>
<keyword evidence="5 6" id="KW-0472">Membrane</keyword>
<feature type="transmembrane region" description="Helical" evidence="6">
    <location>
        <begin position="131"/>
        <end position="154"/>
    </location>
</feature>
<dbReference type="Proteomes" id="UP000295341">
    <property type="component" value="Unassembled WGS sequence"/>
</dbReference>
<dbReference type="RefSeq" id="WP_133881230.1">
    <property type="nucleotide sequence ID" value="NZ_MWIN01000001.1"/>
</dbReference>
<dbReference type="InterPro" id="IPR000620">
    <property type="entry name" value="EamA_dom"/>
</dbReference>
<feature type="transmembrane region" description="Helical" evidence="6">
    <location>
        <begin position="184"/>
        <end position="205"/>
    </location>
</feature>
<evidence type="ECO:0000256" key="2">
    <source>
        <dbReference type="ARBA" id="ARBA00007362"/>
    </source>
</evidence>
<feature type="transmembrane region" description="Helical" evidence="6">
    <location>
        <begin position="217"/>
        <end position="238"/>
    </location>
</feature>
<comment type="caution">
    <text evidence="8">The sequence shown here is derived from an EMBL/GenBank/DDBJ whole genome shotgun (WGS) entry which is preliminary data.</text>
</comment>
<dbReference type="SUPFAM" id="SSF103481">
    <property type="entry name" value="Multidrug resistance efflux transporter EmrE"/>
    <property type="match status" value="2"/>
</dbReference>
<dbReference type="InterPro" id="IPR037185">
    <property type="entry name" value="EmrE-like"/>
</dbReference>
<feature type="transmembrane region" description="Helical" evidence="6">
    <location>
        <begin position="275"/>
        <end position="295"/>
    </location>
</feature>
<dbReference type="InterPro" id="IPR050638">
    <property type="entry name" value="AA-Vitamin_Transporters"/>
</dbReference>
<dbReference type="PANTHER" id="PTHR32322">
    <property type="entry name" value="INNER MEMBRANE TRANSPORTER"/>
    <property type="match status" value="1"/>
</dbReference>
<dbReference type="AlphaFoldDB" id="A0A4R7PGB3"/>
<feature type="transmembrane region" description="Helical" evidence="6">
    <location>
        <begin position="250"/>
        <end position="269"/>
    </location>
</feature>
<evidence type="ECO:0000313" key="8">
    <source>
        <dbReference type="EMBL" id="TDU32749.1"/>
    </source>
</evidence>
<evidence type="ECO:0000313" key="9">
    <source>
        <dbReference type="Proteomes" id="UP000295341"/>
    </source>
</evidence>
<reference evidence="8 9" key="1">
    <citation type="submission" date="2019-03" db="EMBL/GenBank/DDBJ databases">
        <title>Genomic Encyclopedia of Type Strains, Phase IV (KMG-IV): sequencing the most valuable type-strain genomes for metagenomic binning, comparative biology and taxonomic classification.</title>
        <authorList>
            <person name="Goeker M."/>
        </authorList>
    </citation>
    <scope>NUCLEOTIDE SEQUENCE [LARGE SCALE GENOMIC DNA]</scope>
    <source>
        <strain evidence="8 9">DSM 26377</strain>
    </source>
</reference>
<evidence type="ECO:0000256" key="4">
    <source>
        <dbReference type="ARBA" id="ARBA00022989"/>
    </source>
</evidence>
<feature type="transmembrane region" description="Helical" evidence="6">
    <location>
        <begin position="160"/>
        <end position="177"/>
    </location>
</feature>
<evidence type="ECO:0000256" key="3">
    <source>
        <dbReference type="ARBA" id="ARBA00022692"/>
    </source>
</evidence>
<feature type="transmembrane region" description="Helical" evidence="6">
    <location>
        <begin position="98"/>
        <end position="119"/>
    </location>
</feature>
<proteinExistence type="inferred from homology"/>
<evidence type="ECO:0000256" key="5">
    <source>
        <dbReference type="ARBA" id="ARBA00023136"/>
    </source>
</evidence>
<gene>
    <name evidence="8" type="ORF">DFR24_2153</name>
</gene>
<feature type="transmembrane region" description="Helical" evidence="6">
    <location>
        <begin position="71"/>
        <end position="92"/>
    </location>
</feature>
<feature type="transmembrane region" description="Helical" evidence="6">
    <location>
        <begin position="37"/>
        <end position="59"/>
    </location>
</feature>
<dbReference type="PANTHER" id="PTHR32322:SF2">
    <property type="entry name" value="EAMA DOMAIN-CONTAINING PROTEIN"/>
    <property type="match status" value="1"/>
</dbReference>
<feature type="domain" description="EamA" evidence="7">
    <location>
        <begin position="158"/>
        <end position="290"/>
    </location>
</feature>
<keyword evidence="3 6" id="KW-0812">Transmembrane</keyword>
<dbReference type="Pfam" id="PF00892">
    <property type="entry name" value="EamA"/>
    <property type="match status" value="2"/>
</dbReference>
<evidence type="ECO:0000259" key="7">
    <source>
        <dbReference type="Pfam" id="PF00892"/>
    </source>
</evidence>
<keyword evidence="9" id="KW-1185">Reference proteome</keyword>
<dbReference type="EMBL" id="SOBT01000008">
    <property type="protein sequence ID" value="TDU32749.1"/>
    <property type="molecule type" value="Genomic_DNA"/>
</dbReference>
<sequence length="300" mass="32737">MLRSLWSTAPLLLALATLFWSGNFVLGRAVHEHIPPIALAFFRWAGAFVIVLGFAWPHLKRDWPTLRAQPGRVALLSLLGVATFNSMVYFGLNTTTVMNAVLLQSTMPLLIVLGSFLIYREPVRRIQMLALLISLAGVAVIISHGSVQALLALALRPGDGIIFLAVVLYGMYSVLLRERPKVHPLSFCAGTFAIGSLMLLPVYLVEHVGYRQMHFDGPTALALVYVMVFPSLLAYLCFNRAVELIGANRAGQYLHLMPVFGTLLAAIFLGERLQGFHVVGAVLIAAGILLAQFLVPPKPA</sequence>
<evidence type="ECO:0000256" key="1">
    <source>
        <dbReference type="ARBA" id="ARBA00004141"/>
    </source>
</evidence>
<keyword evidence="4 6" id="KW-1133">Transmembrane helix</keyword>
<comment type="similarity">
    <text evidence="2">Belongs to the EamA transporter family.</text>
</comment>
<evidence type="ECO:0000256" key="6">
    <source>
        <dbReference type="SAM" id="Phobius"/>
    </source>
</evidence>
<protein>
    <submittedName>
        <fullName evidence="8">Drug/metabolite transporter (DMT)-like permease</fullName>
    </submittedName>
</protein>
<comment type="subcellular location">
    <subcellularLocation>
        <location evidence="1">Membrane</location>
        <topology evidence="1">Multi-pass membrane protein</topology>
    </subcellularLocation>
</comment>
<accession>A0A4R7PGB3</accession>
<dbReference type="OrthoDB" id="4167046at2"/>